<keyword evidence="1" id="KW-0862">Zinc</keyword>
<dbReference type="Pfam" id="PF00069">
    <property type="entry name" value="Pkinase"/>
    <property type="match status" value="1"/>
</dbReference>
<dbReference type="InterPro" id="IPR045133">
    <property type="entry name" value="IRE1/2-like"/>
</dbReference>
<feature type="compositionally biased region" description="Polar residues" evidence="2">
    <location>
        <begin position="304"/>
        <end position="317"/>
    </location>
</feature>
<dbReference type="GO" id="GO:0051082">
    <property type="term" value="F:unfolded protein binding"/>
    <property type="evidence" value="ECO:0007669"/>
    <property type="project" value="TreeGrafter"/>
</dbReference>
<evidence type="ECO:0000313" key="5">
    <source>
        <dbReference type="EMBL" id="PRP84841.1"/>
    </source>
</evidence>
<evidence type="ECO:0000259" key="4">
    <source>
        <dbReference type="PROSITE" id="PS50103"/>
    </source>
</evidence>
<feature type="domain" description="C3H1-type" evidence="4">
    <location>
        <begin position="62"/>
        <end position="90"/>
    </location>
</feature>
<sequence length="1039" mass="118114">MGRPCTKQHRHAIERQTCTSWHDTGDIRRDPRRLVDGVRLCEPPWEYTNYQNQVEQLYSPMSYKASLCQKMERTGECHFGRFCSHRHVIKGVDYDAAFRAPPRRPTVISEEVYRFIVMEYKVEKCTMANHPPPDMREPWFNCPQWHKDVDRREKPQVVATTGRWMPCDEWDNEVTRFCHPDNLFKNPCGYGKSCTSPYCRYHHSEGEKQIIQQYYRNLLAVMNKKPDQIVQIDVSKFLKKEKATAPSGAAKPGTTFPGKTAAPPVPAPAKSTLPSIPLSAVHPPAKPILSIQEPAAPVSKKQARQTGKQPTQQATQVSPPAQSTTPATQTAAPQSAVQQPAQMSQTKRLQPTKSASNLSTSEDSNVVPPASHQDLFTLLSDPDSDMLSGVDSDADDSPSLDEPTRADVDYRDYYQRMMAEMSRGETASEDLFSALMGGNEAVYNAPRDVGRFQEYSQVQNGHGLLDQLNGTSGGHVTSVGFTSGPYASYQAAKDNVVTVDPLSQLLNETSQQRGRKLMRPEEQVLSSSLDGIQYESGLQINDTHYLIHLTRHIDHGHKSQRITRTFMGVDSLHSRQIDPVCIKIFPNHFNDENIKRAFETESTLLKTFDHVNIIKWRSAGIPDERTAHQMGIAIDSKYLITEYCGDSIYTVVESLRSHYKPYAPLLYYVDRNKLMIRPVVIEICSHILHGLAFIHSRSTLHGEVAPHHVVMDVRTLTDINGISKVKWSGLHAASLVVEARQVNKNKSKGFNYWLPPEMMSHAGRRLHSYSVAAEVFSVGCVLYFLLTSGRHPYLYVDRTFNNAIKRTYPSFFDDLSEDIDSIISHNVIALQRSGQNFLDLKPIEHLQEAHDLLYTMLGEEETRPGLLDCLNHPFFWSQHEKIEFVRRYDTVVNGNDPKMKKTTEKIAKKSWCPSNDYHATDKWSMLIRRCLESKVRVMGYSYDFSSLCSLISLIRNTLEHMNKSSSRDPTFSQDLREILGKCTAEALAQVVFDQFPLLVVSLYRILPEMCNESFSHQDGLDELRNFVEMRRKRIDLSLH</sequence>
<keyword evidence="1" id="KW-0863">Zinc-finger</keyword>
<evidence type="ECO:0000256" key="1">
    <source>
        <dbReference type="PROSITE-ProRule" id="PRU00723"/>
    </source>
</evidence>
<dbReference type="InterPro" id="IPR000571">
    <property type="entry name" value="Znf_CCCH"/>
</dbReference>
<evidence type="ECO:0000313" key="6">
    <source>
        <dbReference type="Proteomes" id="UP000241769"/>
    </source>
</evidence>
<dbReference type="PANTHER" id="PTHR13954:SF6">
    <property type="entry name" value="NON-SPECIFIC SERINE_THREONINE PROTEIN KINASE"/>
    <property type="match status" value="1"/>
</dbReference>
<dbReference type="Gene3D" id="1.20.1440.180">
    <property type="entry name" value="KEN domain"/>
    <property type="match status" value="1"/>
</dbReference>
<dbReference type="GO" id="GO:1990604">
    <property type="term" value="C:IRE1-TRAF2-ASK1 complex"/>
    <property type="evidence" value="ECO:0007669"/>
    <property type="project" value="TreeGrafter"/>
</dbReference>
<dbReference type="PROSITE" id="PS50011">
    <property type="entry name" value="PROTEIN_KINASE_DOM"/>
    <property type="match status" value="1"/>
</dbReference>
<evidence type="ECO:0000256" key="2">
    <source>
        <dbReference type="SAM" id="MobiDB-lite"/>
    </source>
</evidence>
<feature type="compositionally biased region" description="Polar residues" evidence="2">
    <location>
        <begin position="346"/>
        <end position="364"/>
    </location>
</feature>
<feature type="zinc finger region" description="C3H1-type" evidence="1">
    <location>
        <begin position="62"/>
        <end position="90"/>
    </location>
</feature>
<dbReference type="GO" id="GO:0036498">
    <property type="term" value="P:IRE1-mediated unfolded protein response"/>
    <property type="evidence" value="ECO:0007669"/>
    <property type="project" value="TreeGrafter"/>
</dbReference>
<dbReference type="InParanoid" id="A0A2P6NLK6"/>
<feature type="region of interest" description="Disordered" evidence="2">
    <location>
        <begin position="242"/>
        <end position="281"/>
    </location>
</feature>
<name>A0A2P6NLK6_9EUKA</name>
<feature type="region of interest" description="Disordered" evidence="2">
    <location>
        <begin position="295"/>
        <end position="408"/>
    </location>
</feature>
<gene>
    <name evidence="5" type="ORF">PROFUN_07495</name>
</gene>
<dbReference type="InterPro" id="IPR038357">
    <property type="entry name" value="KEN_sf"/>
</dbReference>
<dbReference type="GO" id="GO:0004674">
    <property type="term" value="F:protein serine/threonine kinase activity"/>
    <property type="evidence" value="ECO:0007669"/>
    <property type="project" value="InterPro"/>
</dbReference>
<dbReference type="STRING" id="1890364.A0A2P6NLK6"/>
<dbReference type="OrthoDB" id="63989at2759"/>
<dbReference type="InterPro" id="IPR000719">
    <property type="entry name" value="Prot_kinase_dom"/>
</dbReference>
<dbReference type="GO" id="GO:0004521">
    <property type="term" value="F:RNA endonuclease activity"/>
    <property type="evidence" value="ECO:0007669"/>
    <property type="project" value="InterPro"/>
</dbReference>
<dbReference type="SUPFAM" id="SSF56112">
    <property type="entry name" value="Protein kinase-like (PK-like)"/>
    <property type="match status" value="1"/>
</dbReference>
<dbReference type="Gene3D" id="1.10.510.10">
    <property type="entry name" value="Transferase(Phosphotransferase) domain 1"/>
    <property type="match status" value="1"/>
</dbReference>
<proteinExistence type="predicted"/>
<dbReference type="PANTHER" id="PTHR13954">
    <property type="entry name" value="IRE1-RELATED"/>
    <property type="match status" value="1"/>
</dbReference>
<keyword evidence="6" id="KW-1185">Reference proteome</keyword>
<feature type="compositionally biased region" description="Low complexity" evidence="2">
    <location>
        <begin position="318"/>
        <end position="345"/>
    </location>
</feature>
<dbReference type="PROSITE" id="PS50103">
    <property type="entry name" value="ZF_C3H1"/>
    <property type="match status" value="1"/>
</dbReference>
<dbReference type="InterPro" id="IPR011009">
    <property type="entry name" value="Kinase-like_dom_sf"/>
</dbReference>
<organism evidence="5 6">
    <name type="scientific">Planoprotostelium fungivorum</name>
    <dbReference type="NCBI Taxonomy" id="1890364"/>
    <lineage>
        <taxon>Eukaryota</taxon>
        <taxon>Amoebozoa</taxon>
        <taxon>Evosea</taxon>
        <taxon>Variosea</taxon>
        <taxon>Cavosteliida</taxon>
        <taxon>Cavosteliaceae</taxon>
        <taxon>Planoprotostelium</taxon>
    </lineage>
</organism>
<protein>
    <submittedName>
        <fullName evidence="5">Uncharacterized protein</fullName>
    </submittedName>
</protein>
<reference evidence="5 6" key="1">
    <citation type="journal article" date="2018" name="Genome Biol. Evol.">
        <title>Multiple Roots of Fruiting Body Formation in Amoebozoa.</title>
        <authorList>
            <person name="Hillmann F."/>
            <person name="Forbes G."/>
            <person name="Novohradska S."/>
            <person name="Ferling I."/>
            <person name="Riege K."/>
            <person name="Groth M."/>
            <person name="Westermann M."/>
            <person name="Marz M."/>
            <person name="Spaller T."/>
            <person name="Winckler T."/>
            <person name="Schaap P."/>
            <person name="Glockner G."/>
        </authorList>
    </citation>
    <scope>NUCLEOTIDE SEQUENCE [LARGE SCALE GENOMIC DNA]</scope>
    <source>
        <strain evidence="5 6">Jena</strain>
    </source>
</reference>
<dbReference type="EMBL" id="MDYQ01000055">
    <property type="protein sequence ID" value="PRP84841.1"/>
    <property type="molecule type" value="Genomic_DNA"/>
</dbReference>
<evidence type="ECO:0000259" key="3">
    <source>
        <dbReference type="PROSITE" id="PS50011"/>
    </source>
</evidence>
<dbReference type="AlphaFoldDB" id="A0A2P6NLK6"/>
<accession>A0A2P6NLK6</accession>
<keyword evidence="1" id="KW-0479">Metal-binding</keyword>
<comment type="caution">
    <text evidence="5">The sequence shown here is derived from an EMBL/GenBank/DDBJ whole genome shotgun (WGS) entry which is preliminary data.</text>
</comment>
<dbReference type="GO" id="GO:0005524">
    <property type="term" value="F:ATP binding"/>
    <property type="evidence" value="ECO:0007669"/>
    <property type="project" value="InterPro"/>
</dbReference>
<dbReference type="GO" id="GO:0008270">
    <property type="term" value="F:zinc ion binding"/>
    <property type="evidence" value="ECO:0007669"/>
    <property type="project" value="UniProtKB-KW"/>
</dbReference>
<feature type="domain" description="Protein kinase" evidence="3">
    <location>
        <begin position="547"/>
        <end position="875"/>
    </location>
</feature>
<dbReference type="Proteomes" id="UP000241769">
    <property type="component" value="Unassembled WGS sequence"/>
</dbReference>